<dbReference type="RefSeq" id="WP_181813567.1">
    <property type="nucleotide sequence ID" value="NZ_QQZY01000005.1"/>
</dbReference>
<keyword evidence="1" id="KW-1133">Transmembrane helix</keyword>
<dbReference type="InterPro" id="IPR003607">
    <property type="entry name" value="HD/PDEase_dom"/>
</dbReference>
<sequence length="506" mass="53079">MHGSTSRPGLAVWVATVVAAGSLIGATSVGPVAAVVWDAPLELFSLVVVTAALCVLASAAVVVVGMRDDTAEVGLLGGSLLGLSLLALAHGIAVPGVLYGPNTAVTATTLLSLPVAVAIASPLLASRTGPAQWVARRWRRWVAAWIALVVGVSALLLALPSAFGIPGPRHPATVAVAAASVLVMLTISYGQLRLYWVGELRATLVGALGFAFIGVTAIQWVGERPFSLGFWIVHLLDTVGVLAACGAVALGHRAERPVRDLLAPIVERDPLATLELGLAPVVRRFVAALDAKDPQTRDHVVRVAETAMRVGERLRVEPRRLRYLGLAALLHDVGKLTVDDAILKKPGRLTNDQYERIKRHTSDGEKLLLAARELAPAAGFVRSHHERVDGRGYPDGLSGEQIPLEARIIAASDAYDAIVHTRHYRDGLGKEAAASILEEHAGSQWDADVVAVLLAVVEEARASGSVFWRVGREPAAGIGHEACATCATCADALPVEVAELLAALSS</sequence>
<feature type="transmembrane region" description="Helical" evidence="1">
    <location>
        <begin position="104"/>
        <end position="125"/>
    </location>
</feature>
<dbReference type="PANTHER" id="PTHR43155">
    <property type="entry name" value="CYCLIC DI-GMP PHOSPHODIESTERASE PA4108-RELATED"/>
    <property type="match status" value="1"/>
</dbReference>
<dbReference type="PANTHER" id="PTHR43155:SF2">
    <property type="entry name" value="CYCLIC DI-GMP PHOSPHODIESTERASE PA4108"/>
    <property type="match status" value="1"/>
</dbReference>
<keyword evidence="4" id="KW-1185">Reference proteome</keyword>
<accession>A0A7M2YWZ5</accession>
<dbReference type="AlphaFoldDB" id="A0A7M2YWZ5"/>
<dbReference type="InterPro" id="IPR037522">
    <property type="entry name" value="HD_GYP_dom"/>
</dbReference>
<dbReference type="SMART" id="SM00471">
    <property type="entry name" value="HDc"/>
    <property type="match status" value="1"/>
</dbReference>
<feature type="transmembrane region" description="Helical" evidence="1">
    <location>
        <begin position="12"/>
        <end position="37"/>
    </location>
</feature>
<protein>
    <submittedName>
        <fullName evidence="3">HD domain-containing protein</fullName>
    </submittedName>
</protein>
<organism evidence="3 4">
    <name type="scientific">Gaiella occulta</name>
    <dbReference type="NCBI Taxonomy" id="1002870"/>
    <lineage>
        <taxon>Bacteria</taxon>
        <taxon>Bacillati</taxon>
        <taxon>Actinomycetota</taxon>
        <taxon>Thermoleophilia</taxon>
        <taxon>Gaiellales</taxon>
        <taxon>Gaiellaceae</taxon>
        <taxon>Gaiella</taxon>
    </lineage>
</organism>
<reference evidence="4" key="2">
    <citation type="journal article" date="2019" name="MicrobiologyOpen">
        <title>High-quality draft genome sequence of Gaiella occulta isolated from a 150 meter deep mineral water borehole and comparison with the genome sequences of other deep-branching lineages of the phylum Actinobacteria.</title>
        <authorList>
            <person name="Severino R."/>
            <person name="Froufe H.J.C."/>
            <person name="Barroso C."/>
            <person name="Albuquerque L."/>
            <person name="Lobo-da-Cunha A."/>
            <person name="da Costa M.S."/>
            <person name="Egas C."/>
        </authorList>
    </citation>
    <scope>NUCLEOTIDE SEQUENCE [LARGE SCALE GENOMIC DNA]</scope>
    <source>
        <strain evidence="4">F2-233</strain>
    </source>
</reference>
<dbReference type="Gene3D" id="1.10.3210.10">
    <property type="entry name" value="Hypothetical protein af1432"/>
    <property type="match status" value="1"/>
</dbReference>
<keyword evidence="1" id="KW-0812">Transmembrane</keyword>
<evidence type="ECO:0000256" key="1">
    <source>
        <dbReference type="SAM" id="Phobius"/>
    </source>
</evidence>
<proteinExistence type="predicted"/>
<dbReference type="PROSITE" id="PS51832">
    <property type="entry name" value="HD_GYP"/>
    <property type="match status" value="1"/>
</dbReference>
<feature type="domain" description="HD-GYP" evidence="2">
    <location>
        <begin position="274"/>
        <end position="469"/>
    </location>
</feature>
<feature type="transmembrane region" description="Helical" evidence="1">
    <location>
        <begin position="228"/>
        <end position="250"/>
    </location>
</feature>
<feature type="transmembrane region" description="Helical" evidence="1">
    <location>
        <begin position="73"/>
        <end position="98"/>
    </location>
</feature>
<feature type="transmembrane region" description="Helical" evidence="1">
    <location>
        <begin position="145"/>
        <end position="165"/>
    </location>
</feature>
<gene>
    <name evidence="3" type="ORF">Gocc_2085</name>
</gene>
<evidence type="ECO:0000313" key="4">
    <source>
        <dbReference type="Proteomes" id="UP000254134"/>
    </source>
</evidence>
<feature type="transmembrane region" description="Helical" evidence="1">
    <location>
        <begin position="43"/>
        <end position="66"/>
    </location>
</feature>
<dbReference type="Pfam" id="PF13487">
    <property type="entry name" value="HD_5"/>
    <property type="match status" value="1"/>
</dbReference>
<keyword evidence="1" id="KW-0472">Membrane</keyword>
<dbReference type="SUPFAM" id="SSF109604">
    <property type="entry name" value="HD-domain/PDEase-like"/>
    <property type="match status" value="1"/>
</dbReference>
<feature type="transmembrane region" description="Helical" evidence="1">
    <location>
        <begin position="171"/>
        <end position="190"/>
    </location>
</feature>
<dbReference type="EMBL" id="QQZY01000005">
    <property type="protein sequence ID" value="RDI73988.1"/>
    <property type="molecule type" value="Genomic_DNA"/>
</dbReference>
<comment type="caution">
    <text evidence="3">The sequence shown here is derived from an EMBL/GenBank/DDBJ whole genome shotgun (WGS) entry which is preliminary data.</text>
</comment>
<dbReference type="Proteomes" id="UP000254134">
    <property type="component" value="Unassembled WGS sequence"/>
</dbReference>
<dbReference type="CDD" id="cd00077">
    <property type="entry name" value="HDc"/>
    <property type="match status" value="1"/>
</dbReference>
<reference evidence="3 4" key="1">
    <citation type="submission" date="2018-07" db="EMBL/GenBank/DDBJ databases">
        <title>High-quality-draft genome sequence of Gaiella occulta.</title>
        <authorList>
            <person name="Severino R."/>
            <person name="Froufe H.J.C."/>
            <person name="Rainey F.A."/>
            <person name="Barroso C."/>
            <person name="Albuquerque L."/>
            <person name="Lobo-Da-Cunha A."/>
            <person name="Da Costa M.S."/>
            <person name="Egas C."/>
        </authorList>
    </citation>
    <scope>NUCLEOTIDE SEQUENCE [LARGE SCALE GENOMIC DNA]</scope>
    <source>
        <strain evidence="3 4">F2-233</strain>
    </source>
</reference>
<evidence type="ECO:0000259" key="2">
    <source>
        <dbReference type="PROSITE" id="PS51832"/>
    </source>
</evidence>
<evidence type="ECO:0000313" key="3">
    <source>
        <dbReference type="EMBL" id="RDI73988.1"/>
    </source>
</evidence>
<name>A0A7M2YWZ5_9ACTN</name>
<feature type="transmembrane region" description="Helical" evidence="1">
    <location>
        <begin position="202"/>
        <end position="222"/>
    </location>
</feature>